<organism evidence="3 4">
    <name type="scientific">Terriglobus albidus</name>
    <dbReference type="NCBI Taxonomy" id="1592106"/>
    <lineage>
        <taxon>Bacteria</taxon>
        <taxon>Pseudomonadati</taxon>
        <taxon>Acidobacteriota</taxon>
        <taxon>Terriglobia</taxon>
        <taxon>Terriglobales</taxon>
        <taxon>Acidobacteriaceae</taxon>
        <taxon>Terriglobus</taxon>
    </lineage>
</organism>
<keyword evidence="1" id="KW-0732">Signal</keyword>
<accession>A0A5B9E573</accession>
<keyword evidence="4" id="KW-1185">Reference proteome</keyword>
<reference evidence="3 4" key="1">
    <citation type="submission" date="2019-08" db="EMBL/GenBank/DDBJ databases">
        <title>Complete genome sequence of Terriglobus albidus strain ORNL.</title>
        <authorList>
            <person name="Podar M."/>
        </authorList>
    </citation>
    <scope>NUCLEOTIDE SEQUENCE [LARGE SCALE GENOMIC DNA]</scope>
    <source>
        <strain evidence="3 4">ORNL</strain>
    </source>
</reference>
<evidence type="ECO:0000313" key="3">
    <source>
        <dbReference type="EMBL" id="QEE27148.1"/>
    </source>
</evidence>
<protein>
    <submittedName>
        <fullName evidence="3">DUF4440 domain-containing protein</fullName>
    </submittedName>
</protein>
<evidence type="ECO:0000313" key="4">
    <source>
        <dbReference type="Proteomes" id="UP000321820"/>
    </source>
</evidence>
<dbReference type="Gene3D" id="3.10.450.50">
    <property type="match status" value="1"/>
</dbReference>
<dbReference type="RefSeq" id="WP_147646342.1">
    <property type="nucleotide sequence ID" value="NZ_CP042806.1"/>
</dbReference>
<evidence type="ECO:0000256" key="1">
    <source>
        <dbReference type="SAM" id="SignalP"/>
    </source>
</evidence>
<dbReference type="InterPro" id="IPR027843">
    <property type="entry name" value="DUF4440"/>
</dbReference>
<feature type="chain" id="PRO_5022664462" evidence="1">
    <location>
        <begin position="19"/>
        <end position="146"/>
    </location>
</feature>
<feature type="signal peptide" evidence="1">
    <location>
        <begin position="1"/>
        <end position="18"/>
    </location>
</feature>
<dbReference type="EMBL" id="CP042806">
    <property type="protein sequence ID" value="QEE27148.1"/>
    <property type="molecule type" value="Genomic_DNA"/>
</dbReference>
<gene>
    <name evidence="3" type="ORF">FTW19_03420</name>
</gene>
<dbReference type="Proteomes" id="UP000321820">
    <property type="component" value="Chromosome"/>
</dbReference>
<dbReference type="Pfam" id="PF14534">
    <property type="entry name" value="DUF4440"/>
    <property type="match status" value="1"/>
</dbReference>
<dbReference type="OrthoDB" id="120856at2"/>
<sequence>MRRILLALVFASATLAPAQLGTVPQQTLDCVKVLLAQERSWNAGDIEGFLTGYKDSPETIFVSRGVHKGFAELADNYRRSYPTKAAMGTLSFSDFDVKQLDENFAVVLGRFHLERKKQDGGNAEGVFSLVMEKTEGGWKIVVDHTT</sequence>
<dbReference type="InterPro" id="IPR032710">
    <property type="entry name" value="NTF2-like_dom_sf"/>
</dbReference>
<evidence type="ECO:0000259" key="2">
    <source>
        <dbReference type="Pfam" id="PF14534"/>
    </source>
</evidence>
<dbReference type="AlphaFoldDB" id="A0A5B9E573"/>
<dbReference type="KEGG" id="talb:FTW19_03420"/>
<feature type="domain" description="DUF4440" evidence="2">
    <location>
        <begin position="36"/>
        <end position="140"/>
    </location>
</feature>
<dbReference type="SUPFAM" id="SSF54427">
    <property type="entry name" value="NTF2-like"/>
    <property type="match status" value="1"/>
</dbReference>
<proteinExistence type="predicted"/>
<name>A0A5B9E573_9BACT</name>